<reference evidence="1 2" key="1">
    <citation type="submission" date="2023-06" db="EMBL/GenBank/DDBJ databases">
        <title>Antibody response to the Sneathia vaginalis cytopathogenic toxin A during pregnancy.</title>
        <authorList>
            <person name="Mccoy Z.T."/>
            <person name="Serrano M.G."/>
            <person name="Spaine K."/>
            <person name="Edwards D.J."/>
            <person name="Buck G.A."/>
            <person name="Jefferson K."/>
        </authorList>
    </citation>
    <scope>NUCLEOTIDE SEQUENCE [LARGE SCALE GENOMIC DNA]</scope>
    <source>
        <strain evidence="1 2">CCUG 42621</strain>
    </source>
</reference>
<comment type="caution">
    <text evidence="1">The sequence shown here is derived from an EMBL/GenBank/DDBJ whole genome shotgun (WGS) entry which is preliminary data.</text>
</comment>
<evidence type="ECO:0000313" key="2">
    <source>
        <dbReference type="Proteomes" id="UP001225134"/>
    </source>
</evidence>
<dbReference type="EMBL" id="JASSPP010000001">
    <property type="protein sequence ID" value="MDK9580048.1"/>
    <property type="molecule type" value="Genomic_DNA"/>
</dbReference>
<keyword evidence="2" id="KW-1185">Reference proteome</keyword>
<dbReference type="InterPro" id="IPR025530">
    <property type="entry name" value="DUF4417"/>
</dbReference>
<dbReference type="Proteomes" id="UP001225134">
    <property type="component" value="Unassembled WGS sequence"/>
</dbReference>
<evidence type="ECO:0000313" key="1">
    <source>
        <dbReference type="EMBL" id="MDK9580048.1"/>
    </source>
</evidence>
<protein>
    <submittedName>
        <fullName evidence="1">DUF4417 domain-containing protein</fullName>
    </submittedName>
</protein>
<gene>
    <name evidence="1" type="ORF">QQA45_00690</name>
</gene>
<name>A0ABT7HHQ2_9FUSO</name>
<organism evidence="1 2">
    <name type="scientific">Sneathia sanguinegens</name>
    <dbReference type="NCBI Taxonomy" id="40543"/>
    <lineage>
        <taxon>Bacteria</taxon>
        <taxon>Fusobacteriati</taxon>
        <taxon>Fusobacteriota</taxon>
        <taxon>Fusobacteriia</taxon>
        <taxon>Fusobacteriales</taxon>
        <taxon>Leptotrichiaceae</taxon>
        <taxon>Sneathia</taxon>
    </lineage>
</organism>
<accession>A0ABT7HHQ2</accession>
<proteinExistence type="predicted"/>
<dbReference type="Pfam" id="PF14386">
    <property type="entry name" value="DUF4417"/>
    <property type="match status" value="1"/>
</dbReference>
<dbReference type="RefSeq" id="WP_285152452.1">
    <property type="nucleotide sequence ID" value="NZ_JASSPP010000001.1"/>
</dbReference>
<sequence length="176" mass="20530">MRNRNTLEFIGLWEVLNNPNFNRVQFDTFRNKKYLNILSKYGGVITPDYSLYRDMPLSMQIWNIFRSRALGSYLQSNGIKVVPNVRFSDERTYDIACVGVKKNSTIALSTYGLMKIKKEKEIFKKGLDYVIRKLTPKTLIIYGTTPYDVFGKYKLQGIEILSYESKISKIHKMEAN</sequence>